<evidence type="ECO:0000256" key="1">
    <source>
        <dbReference type="ARBA" id="ARBA00000085"/>
    </source>
</evidence>
<evidence type="ECO:0000259" key="7">
    <source>
        <dbReference type="PROSITE" id="PS50109"/>
    </source>
</evidence>
<evidence type="ECO:0000313" key="8">
    <source>
        <dbReference type="EMBL" id="OHA27058.1"/>
    </source>
</evidence>
<dbReference type="EMBL" id="MHRQ01000012">
    <property type="protein sequence ID" value="OHA27058.1"/>
    <property type="molecule type" value="Genomic_DNA"/>
</dbReference>
<dbReference type="GO" id="GO:0016036">
    <property type="term" value="P:cellular response to phosphate starvation"/>
    <property type="evidence" value="ECO:0007669"/>
    <property type="project" value="TreeGrafter"/>
</dbReference>
<dbReference type="FunFam" id="3.30.565.10:FF:000006">
    <property type="entry name" value="Sensor histidine kinase WalK"/>
    <property type="match status" value="1"/>
</dbReference>
<comment type="caution">
    <text evidence="8">The sequence shown here is derived from an EMBL/GenBank/DDBJ whole genome shotgun (WGS) entry which is preliminary data.</text>
</comment>
<dbReference type="EC" id="2.7.13.3" evidence="2"/>
<comment type="catalytic activity">
    <reaction evidence="1">
        <text>ATP + protein L-histidine = ADP + protein N-phospho-L-histidine.</text>
        <dbReference type="EC" id="2.7.13.3"/>
    </reaction>
</comment>
<dbReference type="Pfam" id="PF02518">
    <property type="entry name" value="HATPase_c"/>
    <property type="match status" value="1"/>
</dbReference>
<dbReference type="GO" id="GO:0005886">
    <property type="term" value="C:plasma membrane"/>
    <property type="evidence" value="ECO:0007669"/>
    <property type="project" value="TreeGrafter"/>
</dbReference>
<dbReference type="InterPro" id="IPR000540">
    <property type="entry name" value="Flag_MotA_CS"/>
</dbReference>
<dbReference type="CDD" id="cd00082">
    <property type="entry name" value="HisKA"/>
    <property type="match status" value="1"/>
</dbReference>
<dbReference type="InterPro" id="IPR003594">
    <property type="entry name" value="HATPase_dom"/>
</dbReference>
<gene>
    <name evidence="8" type="ORF">A3C06_00985</name>
</gene>
<protein>
    <recommendedName>
        <fullName evidence="2">histidine kinase</fullName>
        <ecNumber evidence="2">2.7.13.3</ecNumber>
    </recommendedName>
</protein>
<keyword evidence="5" id="KW-0418">Kinase</keyword>
<dbReference type="Pfam" id="PF00512">
    <property type="entry name" value="HisKA"/>
    <property type="match status" value="1"/>
</dbReference>
<evidence type="ECO:0000256" key="3">
    <source>
        <dbReference type="ARBA" id="ARBA00022553"/>
    </source>
</evidence>
<name>A0A1G2MT69_9BACT</name>
<dbReference type="PROSITE" id="PS50109">
    <property type="entry name" value="HIS_KIN"/>
    <property type="match status" value="1"/>
</dbReference>
<dbReference type="InterPro" id="IPR005467">
    <property type="entry name" value="His_kinase_dom"/>
</dbReference>
<dbReference type="SUPFAM" id="SSF47384">
    <property type="entry name" value="Homodimeric domain of signal transducing histidine kinase"/>
    <property type="match status" value="1"/>
</dbReference>
<evidence type="ECO:0000256" key="4">
    <source>
        <dbReference type="ARBA" id="ARBA00022679"/>
    </source>
</evidence>
<dbReference type="GO" id="GO:0004721">
    <property type="term" value="F:phosphoprotein phosphatase activity"/>
    <property type="evidence" value="ECO:0007669"/>
    <property type="project" value="TreeGrafter"/>
</dbReference>
<dbReference type="SMART" id="SM00387">
    <property type="entry name" value="HATPase_c"/>
    <property type="match status" value="1"/>
</dbReference>
<dbReference type="SUPFAM" id="SSF55874">
    <property type="entry name" value="ATPase domain of HSP90 chaperone/DNA topoisomerase II/histidine kinase"/>
    <property type="match status" value="1"/>
</dbReference>
<dbReference type="InterPro" id="IPR050351">
    <property type="entry name" value="BphY/WalK/GraS-like"/>
</dbReference>
<evidence type="ECO:0000256" key="2">
    <source>
        <dbReference type="ARBA" id="ARBA00012438"/>
    </source>
</evidence>
<organism evidence="8 9">
    <name type="scientific">Candidatus Taylorbacteria bacterium RIFCSPHIGHO2_02_FULL_46_13</name>
    <dbReference type="NCBI Taxonomy" id="1802312"/>
    <lineage>
        <taxon>Bacteria</taxon>
        <taxon>Candidatus Tayloriibacteriota</taxon>
    </lineage>
</organism>
<keyword evidence="3" id="KW-0597">Phosphoprotein</keyword>
<reference evidence="8 9" key="1">
    <citation type="journal article" date="2016" name="Nat. Commun.">
        <title>Thousands of microbial genomes shed light on interconnected biogeochemical processes in an aquifer system.</title>
        <authorList>
            <person name="Anantharaman K."/>
            <person name="Brown C.T."/>
            <person name="Hug L.A."/>
            <person name="Sharon I."/>
            <person name="Castelle C.J."/>
            <person name="Probst A.J."/>
            <person name="Thomas B.C."/>
            <person name="Singh A."/>
            <person name="Wilkins M.J."/>
            <person name="Karaoz U."/>
            <person name="Brodie E.L."/>
            <person name="Williams K.H."/>
            <person name="Hubbard S.S."/>
            <person name="Banfield J.F."/>
        </authorList>
    </citation>
    <scope>NUCLEOTIDE SEQUENCE [LARGE SCALE GENOMIC DNA]</scope>
</reference>
<keyword evidence="6" id="KW-0902">Two-component regulatory system</keyword>
<evidence type="ECO:0000256" key="6">
    <source>
        <dbReference type="ARBA" id="ARBA00023012"/>
    </source>
</evidence>
<dbReference type="Gene3D" id="3.30.565.10">
    <property type="entry name" value="Histidine kinase-like ATPase, C-terminal domain"/>
    <property type="match status" value="1"/>
</dbReference>
<dbReference type="PANTHER" id="PTHR45453:SF1">
    <property type="entry name" value="PHOSPHATE REGULON SENSOR PROTEIN PHOR"/>
    <property type="match status" value="1"/>
</dbReference>
<dbReference type="PRINTS" id="PR00344">
    <property type="entry name" value="BCTRLSENSOR"/>
</dbReference>
<dbReference type="InterPro" id="IPR003661">
    <property type="entry name" value="HisK_dim/P_dom"/>
</dbReference>
<feature type="domain" description="Histidine kinase" evidence="7">
    <location>
        <begin position="43"/>
        <end position="259"/>
    </location>
</feature>
<dbReference type="InterPro" id="IPR036890">
    <property type="entry name" value="HATPase_C_sf"/>
</dbReference>
<keyword evidence="4" id="KW-0808">Transferase</keyword>
<dbReference type="AlphaFoldDB" id="A0A1G2MT69"/>
<evidence type="ECO:0000313" key="9">
    <source>
        <dbReference type="Proteomes" id="UP000177565"/>
    </source>
</evidence>
<proteinExistence type="predicted"/>
<dbReference type="GO" id="GO:0000155">
    <property type="term" value="F:phosphorelay sensor kinase activity"/>
    <property type="evidence" value="ECO:0007669"/>
    <property type="project" value="InterPro"/>
</dbReference>
<dbReference type="Proteomes" id="UP000177565">
    <property type="component" value="Unassembled WGS sequence"/>
</dbReference>
<sequence>MRNFVIVFAATALMATLVGYFIAKVALAPARNALLFQKRFIGDIAHELRTPIAIIKTNSEVSLMDTSLDPKVQRVLHSNIDELNRASEIINNLLTFSNWTRPEQMNFSSIDLGVVADAAIRSLRELAKKKRVEIIVYKKTPRMIYANSTAIGQIATNIIKNAISYTPARGKATVLIEPDYQGHILFVVQDTGMGIERKDLPHIFEPFFRAERSRNRQHGSSGLGLAIVSELVKIHHGKIAVKSAPNHGTTVTVSFPYYKNGDAAYSAKREQTEHPDEISAGFVA</sequence>
<dbReference type="PANTHER" id="PTHR45453">
    <property type="entry name" value="PHOSPHATE REGULON SENSOR PROTEIN PHOR"/>
    <property type="match status" value="1"/>
</dbReference>
<dbReference type="PROSITE" id="PS01307">
    <property type="entry name" value="MOTA"/>
    <property type="match status" value="1"/>
</dbReference>
<dbReference type="STRING" id="1802312.A3C06_00985"/>
<dbReference type="SMART" id="SM00388">
    <property type="entry name" value="HisKA"/>
    <property type="match status" value="1"/>
</dbReference>
<dbReference type="Gene3D" id="1.10.287.130">
    <property type="match status" value="1"/>
</dbReference>
<accession>A0A1G2MT69</accession>
<dbReference type="InterPro" id="IPR004358">
    <property type="entry name" value="Sig_transdc_His_kin-like_C"/>
</dbReference>
<evidence type="ECO:0000256" key="5">
    <source>
        <dbReference type="ARBA" id="ARBA00022777"/>
    </source>
</evidence>
<dbReference type="InterPro" id="IPR036097">
    <property type="entry name" value="HisK_dim/P_sf"/>
</dbReference>